<dbReference type="FunCoup" id="I7LUJ3">
    <property type="interactions" value="145"/>
</dbReference>
<sequence length="402" mass="46229">MAYKPKVLKSLKSPGFFMNTRKGTLYQLTNHNSEPLNLNHLIVSQSDFMHCEKLFEVLKEQNQSFKSYIGFSKEEEPKKFIYLSPIDYYKPQQTMEATSKSDTIKLYTTRGGYFEVSDEQYYKISKMINPDIIVSLTEIPTGKGKKSHKRSVEKTIGFLDKAISIFRPKSNGNSDENENHTDKSTLIFGSIEGGQFDEQRKECVQKTLERDIDGVVLHGTESAETIEEKARQIALTMEYLGEHKESLYTVYSSKGTIQDILLGVSHGIDYFEVDYPNQLAHSHQALNLDFDNKNYAETQSLSNEEILNALKVKQPKIFNMTEYEKYKESLIGFTDGCQCYSCQNHTQAYVAHLIKCKELTGTILITIHNIHQYNILFQQLQEAAENQKLSNYISWFIKTNLI</sequence>
<dbReference type="PANTHER" id="PTHR46064:SF1">
    <property type="entry name" value="QUEUINE TRNA-RIBOSYLTRANSFERASE ACCESSORY SUBUNIT 2"/>
    <property type="match status" value="1"/>
</dbReference>
<proteinExistence type="predicted"/>
<evidence type="ECO:0000259" key="1">
    <source>
        <dbReference type="Pfam" id="PF01702"/>
    </source>
</evidence>
<dbReference type="EMBL" id="GG662719">
    <property type="protein sequence ID" value="EAR93886.2"/>
    <property type="molecule type" value="Genomic_DNA"/>
</dbReference>
<protein>
    <submittedName>
        <fullName evidence="2">tRNA-guanine family transglycosylase</fullName>
    </submittedName>
</protein>
<name>I7LUJ3_TETTS</name>
<dbReference type="Pfam" id="PF01702">
    <property type="entry name" value="TGT"/>
    <property type="match status" value="1"/>
</dbReference>
<organism evidence="2 3">
    <name type="scientific">Tetrahymena thermophila (strain SB210)</name>
    <dbReference type="NCBI Taxonomy" id="312017"/>
    <lineage>
        <taxon>Eukaryota</taxon>
        <taxon>Sar</taxon>
        <taxon>Alveolata</taxon>
        <taxon>Ciliophora</taxon>
        <taxon>Intramacronucleata</taxon>
        <taxon>Oligohymenophorea</taxon>
        <taxon>Hymenostomatida</taxon>
        <taxon>Tetrahymenina</taxon>
        <taxon>Tetrahymenidae</taxon>
        <taxon>Tetrahymena</taxon>
    </lineage>
</organism>
<dbReference type="AlphaFoldDB" id="I7LUJ3"/>
<dbReference type="InParanoid" id="I7LUJ3"/>
<evidence type="ECO:0000313" key="3">
    <source>
        <dbReference type="Proteomes" id="UP000009168"/>
    </source>
</evidence>
<keyword evidence="3" id="KW-1185">Reference proteome</keyword>
<dbReference type="SUPFAM" id="SSF51713">
    <property type="entry name" value="tRNA-guanine transglycosylase"/>
    <property type="match status" value="1"/>
</dbReference>
<dbReference type="KEGG" id="tet:TTHERM_00405550"/>
<evidence type="ECO:0000313" key="2">
    <source>
        <dbReference type="EMBL" id="EAR93886.2"/>
    </source>
</evidence>
<dbReference type="InterPro" id="IPR002616">
    <property type="entry name" value="tRNA_ribo_trans-like"/>
</dbReference>
<dbReference type="OrthoDB" id="296240at2759"/>
<dbReference type="Proteomes" id="UP000009168">
    <property type="component" value="Unassembled WGS sequence"/>
</dbReference>
<dbReference type="GeneID" id="7828919"/>
<feature type="domain" description="tRNA-guanine(15) transglycosylase-like" evidence="1">
    <location>
        <begin position="11"/>
        <end position="398"/>
    </location>
</feature>
<dbReference type="InterPro" id="IPR050852">
    <property type="entry name" value="Queuine_tRNA-ribosyltrfase"/>
</dbReference>
<dbReference type="PANTHER" id="PTHR46064">
    <property type="entry name" value="QUEUINE TRNA-RIBOSYLTRANSFERASE ACCESSORY SUBUNIT 2"/>
    <property type="match status" value="1"/>
</dbReference>
<dbReference type="RefSeq" id="XP_001014131.2">
    <property type="nucleotide sequence ID" value="XM_001014131.3"/>
</dbReference>
<dbReference type="STRING" id="312017.I7LUJ3"/>
<dbReference type="InterPro" id="IPR036511">
    <property type="entry name" value="TGT-like_sf"/>
</dbReference>
<dbReference type="GO" id="GO:0006400">
    <property type="term" value="P:tRNA modification"/>
    <property type="evidence" value="ECO:0007669"/>
    <property type="project" value="InterPro"/>
</dbReference>
<dbReference type="NCBIfam" id="TIGR00449">
    <property type="entry name" value="tgt_general"/>
    <property type="match status" value="1"/>
</dbReference>
<gene>
    <name evidence="2" type="ORF">TTHERM_00405550</name>
</gene>
<accession>I7LUJ3</accession>
<dbReference type="Gene3D" id="3.20.20.105">
    <property type="entry name" value="Queuine tRNA-ribosyltransferase-like"/>
    <property type="match status" value="1"/>
</dbReference>
<reference evidence="3" key="1">
    <citation type="journal article" date="2006" name="PLoS Biol.">
        <title>Macronuclear genome sequence of the ciliate Tetrahymena thermophila, a model eukaryote.</title>
        <authorList>
            <person name="Eisen J.A."/>
            <person name="Coyne R.S."/>
            <person name="Wu M."/>
            <person name="Wu D."/>
            <person name="Thiagarajan M."/>
            <person name="Wortman J.R."/>
            <person name="Badger J.H."/>
            <person name="Ren Q."/>
            <person name="Amedeo P."/>
            <person name="Jones K.M."/>
            <person name="Tallon L.J."/>
            <person name="Delcher A.L."/>
            <person name="Salzberg S.L."/>
            <person name="Silva J.C."/>
            <person name="Haas B.J."/>
            <person name="Majoros W.H."/>
            <person name="Farzad M."/>
            <person name="Carlton J.M."/>
            <person name="Smith R.K. Jr."/>
            <person name="Garg J."/>
            <person name="Pearlman R.E."/>
            <person name="Karrer K.M."/>
            <person name="Sun L."/>
            <person name="Manning G."/>
            <person name="Elde N.C."/>
            <person name="Turkewitz A.P."/>
            <person name="Asai D.J."/>
            <person name="Wilkes D.E."/>
            <person name="Wang Y."/>
            <person name="Cai H."/>
            <person name="Collins K."/>
            <person name="Stewart B.A."/>
            <person name="Lee S.R."/>
            <person name="Wilamowska K."/>
            <person name="Weinberg Z."/>
            <person name="Ruzzo W.L."/>
            <person name="Wloga D."/>
            <person name="Gaertig J."/>
            <person name="Frankel J."/>
            <person name="Tsao C.-C."/>
            <person name="Gorovsky M.A."/>
            <person name="Keeling P.J."/>
            <person name="Waller R.F."/>
            <person name="Patron N.J."/>
            <person name="Cherry J.M."/>
            <person name="Stover N.A."/>
            <person name="Krieger C.J."/>
            <person name="del Toro C."/>
            <person name="Ryder H.F."/>
            <person name="Williamson S.C."/>
            <person name="Barbeau R.A."/>
            <person name="Hamilton E.P."/>
            <person name="Orias E."/>
        </authorList>
    </citation>
    <scope>NUCLEOTIDE SEQUENCE [LARGE SCALE GENOMIC DNA]</scope>
    <source>
        <strain evidence="3">SB210</strain>
    </source>
</reference>
<dbReference type="eggNOG" id="KOG3909">
    <property type="taxonomic scope" value="Eukaryota"/>
</dbReference>